<evidence type="ECO:0000313" key="11">
    <source>
        <dbReference type="EMBL" id="CTQ31988.1"/>
    </source>
</evidence>
<keyword evidence="12" id="KW-1185">Reference proteome</keyword>
<dbReference type="EMBL" id="CXPG01000012">
    <property type="protein sequence ID" value="CTQ31988.1"/>
    <property type="molecule type" value="Genomic_DNA"/>
</dbReference>
<dbReference type="Pfam" id="PF04290">
    <property type="entry name" value="DctQ"/>
    <property type="match status" value="1"/>
</dbReference>
<dbReference type="STRING" id="282197.SAMN04488517_104247"/>
<comment type="similarity">
    <text evidence="8 9">Belongs to the TRAP transporter small permease family.</text>
</comment>
<keyword evidence="4 9" id="KW-0997">Cell inner membrane</keyword>
<comment type="subunit">
    <text evidence="9">The complex comprises the extracytoplasmic solute receptor protein and the two transmembrane proteins.</text>
</comment>
<keyword evidence="6 9" id="KW-1133">Transmembrane helix</keyword>
<sequence>MRGFWYVVNNIESFVSRALLLTFVCLLFTQIVAREVFGFSISWIEELSVYMFVWFVFFGASHAAKMGAHNRVTFQFRMLPAKVVRYIEAFADLFWISFNVYFIYLAIDFIFNRMNRFQSSQTMGFHLSYVYIALPIAFTLMTIRILQVNYRRIVVGEDVTDPDKIDLDEIRDEMQRGHDDPNGRVG</sequence>
<evidence type="ECO:0000313" key="12">
    <source>
        <dbReference type="Proteomes" id="UP000048908"/>
    </source>
</evidence>
<organism evidence="11 12">
    <name type="scientific">Jannaschia rubra</name>
    <dbReference type="NCBI Taxonomy" id="282197"/>
    <lineage>
        <taxon>Bacteria</taxon>
        <taxon>Pseudomonadati</taxon>
        <taxon>Pseudomonadota</taxon>
        <taxon>Alphaproteobacteria</taxon>
        <taxon>Rhodobacterales</taxon>
        <taxon>Roseobacteraceae</taxon>
        <taxon>Jannaschia</taxon>
    </lineage>
</organism>
<dbReference type="InterPro" id="IPR007387">
    <property type="entry name" value="TRAP_DctQ"/>
</dbReference>
<proteinExistence type="inferred from homology"/>
<evidence type="ECO:0000256" key="8">
    <source>
        <dbReference type="ARBA" id="ARBA00038436"/>
    </source>
</evidence>
<dbReference type="GO" id="GO:0022857">
    <property type="term" value="F:transmembrane transporter activity"/>
    <property type="evidence" value="ECO:0007669"/>
    <property type="project" value="UniProtKB-UniRule"/>
</dbReference>
<evidence type="ECO:0000256" key="2">
    <source>
        <dbReference type="ARBA" id="ARBA00022448"/>
    </source>
</evidence>
<dbReference type="InterPro" id="IPR055348">
    <property type="entry name" value="DctQ"/>
</dbReference>
<evidence type="ECO:0000256" key="6">
    <source>
        <dbReference type="ARBA" id="ARBA00022989"/>
    </source>
</evidence>
<dbReference type="GO" id="GO:0005886">
    <property type="term" value="C:plasma membrane"/>
    <property type="evidence" value="ECO:0007669"/>
    <property type="project" value="UniProtKB-SubCell"/>
</dbReference>
<evidence type="ECO:0000256" key="9">
    <source>
        <dbReference type="RuleBase" id="RU369079"/>
    </source>
</evidence>
<keyword evidence="3" id="KW-1003">Cell membrane</keyword>
<dbReference type="OrthoDB" id="9814265at2"/>
<comment type="caution">
    <text evidence="9">Lacks conserved residue(s) required for the propagation of feature annotation.</text>
</comment>
<evidence type="ECO:0000256" key="4">
    <source>
        <dbReference type="ARBA" id="ARBA00022519"/>
    </source>
</evidence>
<gene>
    <name evidence="11" type="primary">siaT_6</name>
    <name evidence="11" type="ORF">JAN5088_00747</name>
</gene>
<protein>
    <recommendedName>
        <fullName evidence="9">TRAP transporter small permease protein</fullName>
    </recommendedName>
</protein>
<dbReference type="GO" id="GO:0015740">
    <property type="term" value="P:C4-dicarboxylate transport"/>
    <property type="evidence" value="ECO:0007669"/>
    <property type="project" value="TreeGrafter"/>
</dbReference>
<dbReference type="Proteomes" id="UP000048908">
    <property type="component" value="Unassembled WGS sequence"/>
</dbReference>
<feature type="transmembrane region" description="Helical" evidence="9">
    <location>
        <begin position="89"/>
        <end position="111"/>
    </location>
</feature>
<dbReference type="AlphaFoldDB" id="A0A0M6XM29"/>
<evidence type="ECO:0000256" key="3">
    <source>
        <dbReference type="ARBA" id="ARBA00022475"/>
    </source>
</evidence>
<accession>A0A0M6XM29</accession>
<evidence type="ECO:0000256" key="7">
    <source>
        <dbReference type="ARBA" id="ARBA00023136"/>
    </source>
</evidence>
<comment type="function">
    <text evidence="9">Part of the tripartite ATP-independent periplasmic (TRAP) transport system.</text>
</comment>
<name>A0A0M6XM29_9RHOB</name>
<dbReference type="PANTHER" id="PTHR35011:SF2">
    <property type="entry name" value="2,3-DIKETO-L-GULONATE TRAP TRANSPORTER SMALL PERMEASE PROTEIN YIAM"/>
    <property type="match status" value="1"/>
</dbReference>
<evidence type="ECO:0000259" key="10">
    <source>
        <dbReference type="Pfam" id="PF04290"/>
    </source>
</evidence>
<reference evidence="11 12" key="1">
    <citation type="submission" date="2015-07" db="EMBL/GenBank/DDBJ databases">
        <authorList>
            <person name="Noorani M."/>
        </authorList>
    </citation>
    <scope>NUCLEOTIDE SEQUENCE [LARGE SCALE GENOMIC DNA]</scope>
    <source>
        <strain evidence="11 12">CECT 5088</strain>
    </source>
</reference>
<dbReference type="RefSeq" id="WP_055681455.1">
    <property type="nucleotide sequence ID" value="NZ_CXPG01000012.1"/>
</dbReference>
<dbReference type="PANTHER" id="PTHR35011">
    <property type="entry name" value="2,3-DIKETO-L-GULONATE TRAP TRANSPORTER SMALL PERMEASE PROTEIN YIAM"/>
    <property type="match status" value="1"/>
</dbReference>
<keyword evidence="5 9" id="KW-0812">Transmembrane</keyword>
<keyword evidence="2 9" id="KW-0813">Transport</keyword>
<evidence type="ECO:0000256" key="5">
    <source>
        <dbReference type="ARBA" id="ARBA00022692"/>
    </source>
</evidence>
<comment type="subcellular location">
    <subcellularLocation>
        <location evidence="1 9">Cell inner membrane</location>
        <topology evidence="1 9">Multi-pass membrane protein</topology>
    </subcellularLocation>
</comment>
<keyword evidence="7 9" id="KW-0472">Membrane</keyword>
<feature type="domain" description="Tripartite ATP-independent periplasmic transporters DctQ component" evidence="10">
    <location>
        <begin position="24"/>
        <end position="152"/>
    </location>
</feature>
<evidence type="ECO:0000256" key="1">
    <source>
        <dbReference type="ARBA" id="ARBA00004429"/>
    </source>
</evidence>
<feature type="transmembrane region" description="Helical" evidence="9">
    <location>
        <begin position="123"/>
        <end position="143"/>
    </location>
</feature>
<feature type="transmembrane region" description="Helical" evidence="9">
    <location>
        <begin position="49"/>
        <end position="68"/>
    </location>
</feature>